<protein>
    <submittedName>
        <fullName evidence="2">Methyltransferase domain-containing protein</fullName>
    </submittedName>
</protein>
<organism evidence="2 3">
    <name type="scientific">Beggiatoa leptomitoformis</name>
    <dbReference type="NCBI Taxonomy" id="288004"/>
    <lineage>
        <taxon>Bacteria</taxon>
        <taxon>Pseudomonadati</taxon>
        <taxon>Pseudomonadota</taxon>
        <taxon>Gammaproteobacteria</taxon>
        <taxon>Thiotrichales</taxon>
        <taxon>Thiotrichaceae</taxon>
        <taxon>Beggiatoa</taxon>
    </lineage>
</organism>
<dbReference type="AlphaFoldDB" id="A0A2N9YA09"/>
<name>A0A2N9YA09_9GAMM</name>
<dbReference type="Pfam" id="PF08241">
    <property type="entry name" value="Methyltransf_11"/>
    <property type="match status" value="1"/>
</dbReference>
<evidence type="ECO:0000313" key="2">
    <source>
        <dbReference type="EMBL" id="AUI67290.2"/>
    </source>
</evidence>
<dbReference type="InterPro" id="IPR013216">
    <property type="entry name" value="Methyltransf_11"/>
</dbReference>
<accession>A0A2N9YA09</accession>
<dbReference type="SUPFAM" id="SSF53335">
    <property type="entry name" value="S-adenosyl-L-methionine-dependent methyltransferases"/>
    <property type="match status" value="1"/>
</dbReference>
<feature type="domain" description="Methyltransferase type 11" evidence="1">
    <location>
        <begin position="159"/>
        <end position="208"/>
    </location>
</feature>
<dbReference type="Proteomes" id="UP000234271">
    <property type="component" value="Chromosome"/>
</dbReference>
<reference evidence="3" key="1">
    <citation type="submission" date="2016-12" db="EMBL/GenBank/DDBJ databases">
        <title>Complete Genome Sequence of Beggiatoa leptomitiformis D-401.</title>
        <authorList>
            <person name="Fomenkov A."/>
            <person name="Vincze T."/>
            <person name="Grabovich M."/>
            <person name="Anton B.P."/>
            <person name="Dubinina G."/>
            <person name="Orlova M."/>
            <person name="Belousova E."/>
            <person name="Roberts R.J."/>
        </authorList>
    </citation>
    <scope>NUCLEOTIDE SEQUENCE [LARGE SCALE GENOMIC DNA]</scope>
    <source>
        <strain evidence="3">D-401</strain>
    </source>
</reference>
<sequence length="297" mass="33743">MINNMKNLFKFLKKSISTKKENSFFKVETFQAFNFLSTMDLEQQIVANNISSVNGWCSVCNKMTAMIFSHSLHHAIKNGMFINWREDAICQECHFNARTRATVDLVDRLILTGIKSAYATEAVTPLYFALKEKIPALIGSEYLGEDKIGGHLYPYQEKRVSHEDITKLSFSDNSLGLILSFDVLEHVNDYKLALTEIYRTLKQGGHTLLSTPINPRLKSTVTRAYIDNTEGQVKHLLEPAYHHNFIGNEGILCFHDFGADLVDLLYAIGFSGVDIFIAQSATRHYYGDFIIFLYATK</sequence>
<dbReference type="GO" id="GO:0032259">
    <property type="term" value="P:methylation"/>
    <property type="evidence" value="ECO:0007669"/>
    <property type="project" value="UniProtKB-KW"/>
</dbReference>
<evidence type="ECO:0000259" key="1">
    <source>
        <dbReference type="Pfam" id="PF08241"/>
    </source>
</evidence>
<evidence type="ECO:0000313" key="3">
    <source>
        <dbReference type="Proteomes" id="UP000234271"/>
    </source>
</evidence>
<dbReference type="InterPro" id="IPR029063">
    <property type="entry name" value="SAM-dependent_MTases_sf"/>
</dbReference>
<proteinExistence type="predicted"/>
<gene>
    <name evidence="2" type="ORF">BLE401_00320</name>
</gene>
<keyword evidence="2" id="KW-0489">Methyltransferase</keyword>
<dbReference type="EMBL" id="CP018889">
    <property type="protein sequence ID" value="AUI67290.2"/>
    <property type="molecule type" value="Genomic_DNA"/>
</dbReference>
<dbReference type="Gene3D" id="3.40.50.150">
    <property type="entry name" value="Vaccinia Virus protein VP39"/>
    <property type="match status" value="1"/>
</dbReference>
<dbReference type="GO" id="GO:0008757">
    <property type="term" value="F:S-adenosylmethionine-dependent methyltransferase activity"/>
    <property type="evidence" value="ECO:0007669"/>
    <property type="project" value="InterPro"/>
</dbReference>
<keyword evidence="3" id="KW-1185">Reference proteome</keyword>
<keyword evidence="2" id="KW-0808">Transferase</keyword>